<evidence type="ECO:0000256" key="1">
    <source>
        <dbReference type="ARBA" id="ARBA00003041"/>
    </source>
</evidence>
<evidence type="ECO:0000256" key="4">
    <source>
        <dbReference type="ARBA" id="ARBA00022448"/>
    </source>
</evidence>
<name>A0ABS5IKG1_9MICO</name>
<dbReference type="PANTHER" id="PTHR34982">
    <property type="entry name" value="YOP PROTEINS TRANSLOCATION PROTEIN L"/>
    <property type="match status" value="1"/>
</dbReference>
<evidence type="ECO:0000256" key="3">
    <source>
        <dbReference type="ARBA" id="ARBA00006602"/>
    </source>
</evidence>
<feature type="domain" description="Flagellar assembly protein FliH/Type III secretion system HrpE" evidence="10">
    <location>
        <begin position="71"/>
        <end position="191"/>
    </location>
</feature>
<evidence type="ECO:0000313" key="12">
    <source>
        <dbReference type="Proteomes" id="UP000678243"/>
    </source>
</evidence>
<dbReference type="PANTHER" id="PTHR34982:SF1">
    <property type="entry name" value="FLAGELLAR ASSEMBLY PROTEIN FLIH"/>
    <property type="match status" value="1"/>
</dbReference>
<organism evidence="11 12">
    <name type="scientific">Microbacterium paraoxydans</name>
    <dbReference type="NCBI Taxonomy" id="199592"/>
    <lineage>
        <taxon>Bacteria</taxon>
        <taxon>Bacillati</taxon>
        <taxon>Actinomycetota</taxon>
        <taxon>Actinomycetes</taxon>
        <taxon>Micrococcales</taxon>
        <taxon>Microbacteriaceae</taxon>
        <taxon>Microbacterium</taxon>
    </lineage>
</organism>
<gene>
    <name evidence="11" type="ORF">KE274_04210</name>
</gene>
<dbReference type="PRINTS" id="PR01003">
    <property type="entry name" value="FLGFLIH"/>
</dbReference>
<keyword evidence="8" id="KW-1006">Bacterial flagellum protein export</keyword>
<evidence type="ECO:0000259" key="10">
    <source>
        <dbReference type="Pfam" id="PF02108"/>
    </source>
</evidence>
<evidence type="ECO:0000256" key="8">
    <source>
        <dbReference type="ARBA" id="ARBA00023225"/>
    </source>
</evidence>
<keyword evidence="6" id="KW-1005">Bacterial flagellum biogenesis</keyword>
<comment type="function">
    <text evidence="1">Needed for flagellar regrowth and assembly.</text>
</comment>
<evidence type="ECO:0000256" key="7">
    <source>
        <dbReference type="ARBA" id="ARBA00022927"/>
    </source>
</evidence>
<reference evidence="11 12" key="1">
    <citation type="submission" date="2021-04" db="EMBL/GenBank/DDBJ databases">
        <title>Whole genome analysis of root endophytic bacterium Microbacterium paraoxydans ku-mp colonizing RP-bio226 rice variety.</title>
        <authorList>
            <person name="Ulaganathan K."/>
            <person name="Latha B."/>
        </authorList>
    </citation>
    <scope>NUCLEOTIDE SEQUENCE [LARGE SCALE GENOMIC DNA]</scope>
    <source>
        <strain evidence="12">ku-mp</strain>
    </source>
</reference>
<comment type="subcellular location">
    <subcellularLocation>
        <location evidence="2">Cytoplasm</location>
    </subcellularLocation>
</comment>
<evidence type="ECO:0000313" key="11">
    <source>
        <dbReference type="EMBL" id="MBS0023305.1"/>
    </source>
</evidence>
<evidence type="ECO:0000256" key="6">
    <source>
        <dbReference type="ARBA" id="ARBA00022795"/>
    </source>
</evidence>
<dbReference type="EMBL" id="JAGTUK010000001">
    <property type="protein sequence ID" value="MBS0023305.1"/>
    <property type="molecule type" value="Genomic_DNA"/>
</dbReference>
<dbReference type="Pfam" id="PF02108">
    <property type="entry name" value="FliH"/>
    <property type="match status" value="1"/>
</dbReference>
<comment type="similarity">
    <text evidence="3">Belongs to the FliH family.</text>
</comment>
<keyword evidence="5" id="KW-0963">Cytoplasm</keyword>
<sequence>MSTDAFAPAAFPRLGGPDHRAEQERARRRGYAEGHAEGYRAGAAQAEAEARAAEENRTRREAARAHETATAVAALHAAAASLTAREQELAAVAHEQVLRHAIELAELILAAELSDPGAAAAAALRRVLAVPEAAGARTVRVHPDDLRVLEHDPAATGHGFTLVADATLDRGDAVAVPEHGVIDARVSAALDRARRVLDGSVT</sequence>
<keyword evidence="7" id="KW-0653">Protein transport</keyword>
<evidence type="ECO:0000256" key="9">
    <source>
        <dbReference type="SAM" id="MobiDB-lite"/>
    </source>
</evidence>
<keyword evidence="12" id="KW-1185">Reference proteome</keyword>
<evidence type="ECO:0000256" key="2">
    <source>
        <dbReference type="ARBA" id="ARBA00004496"/>
    </source>
</evidence>
<accession>A0ABS5IKG1</accession>
<dbReference type="RefSeq" id="WP_211541392.1">
    <property type="nucleotide sequence ID" value="NZ_JAGTUK010000001.1"/>
</dbReference>
<proteinExistence type="inferred from homology"/>
<protein>
    <recommendedName>
        <fullName evidence="10">Flagellar assembly protein FliH/Type III secretion system HrpE domain-containing protein</fullName>
    </recommendedName>
</protein>
<dbReference type="InterPro" id="IPR051472">
    <property type="entry name" value="T3SS_Stator/FliH"/>
</dbReference>
<dbReference type="Proteomes" id="UP000678243">
    <property type="component" value="Unassembled WGS sequence"/>
</dbReference>
<dbReference type="InterPro" id="IPR018035">
    <property type="entry name" value="Flagellar_FliH/T3SS_HrpE"/>
</dbReference>
<comment type="caution">
    <text evidence="11">The sequence shown here is derived from an EMBL/GenBank/DDBJ whole genome shotgun (WGS) entry which is preliminary data.</text>
</comment>
<keyword evidence="4" id="KW-0813">Transport</keyword>
<feature type="region of interest" description="Disordered" evidence="9">
    <location>
        <begin position="1"/>
        <end position="56"/>
    </location>
</feature>
<dbReference type="InterPro" id="IPR000563">
    <property type="entry name" value="Flag_FliH"/>
</dbReference>
<evidence type="ECO:0000256" key="5">
    <source>
        <dbReference type="ARBA" id="ARBA00022490"/>
    </source>
</evidence>
<feature type="compositionally biased region" description="Basic and acidic residues" evidence="9">
    <location>
        <begin position="16"/>
        <end position="38"/>
    </location>
</feature>